<dbReference type="STRING" id="5888.A0DT49"/>
<feature type="compositionally biased region" description="Basic and acidic residues" evidence="1">
    <location>
        <begin position="545"/>
        <end position="557"/>
    </location>
</feature>
<keyword evidence="4" id="KW-1185">Reference proteome</keyword>
<dbReference type="GO" id="GO:0140326">
    <property type="term" value="F:ATPase-coupled intramembrane lipid transporter activity"/>
    <property type="evidence" value="ECO:0000318"/>
    <property type="project" value="GO_Central"/>
</dbReference>
<dbReference type="GeneID" id="5039398"/>
<dbReference type="Gene3D" id="2.70.150.10">
    <property type="entry name" value="Calcium-transporting ATPase, cytoplasmic transduction domain A"/>
    <property type="match status" value="1"/>
</dbReference>
<keyword evidence="2" id="KW-1133">Transmembrane helix</keyword>
<keyword evidence="2" id="KW-0812">Transmembrane</keyword>
<dbReference type="EMBL" id="CT868563">
    <property type="protein sequence ID" value="CAK86216.1"/>
    <property type="molecule type" value="Genomic_DNA"/>
</dbReference>
<evidence type="ECO:0000256" key="1">
    <source>
        <dbReference type="SAM" id="MobiDB-lite"/>
    </source>
</evidence>
<dbReference type="GO" id="GO:0005886">
    <property type="term" value="C:plasma membrane"/>
    <property type="evidence" value="ECO:0000318"/>
    <property type="project" value="GO_Central"/>
</dbReference>
<feature type="transmembrane region" description="Helical" evidence="2">
    <location>
        <begin position="97"/>
        <end position="116"/>
    </location>
</feature>
<evidence type="ECO:0000256" key="2">
    <source>
        <dbReference type="SAM" id="Phobius"/>
    </source>
</evidence>
<feature type="transmembrane region" description="Helical" evidence="2">
    <location>
        <begin position="66"/>
        <end position="85"/>
    </location>
</feature>
<gene>
    <name evidence="3" type="ORF">GSPATT00019909001</name>
</gene>
<dbReference type="OMA" id="FYERDIT"/>
<dbReference type="KEGG" id="ptm:GSPATT00019909001"/>
<dbReference type="HOGENOM" id="CLU_348350_0_0_1"/>
<feature type="transmembrane region" description="Helical" evidence="2">
    <location>
        <begin position="293"/>
        <end position="313"/>
    </location>
</feature>
<evidence type="ECO:0008006" key="5">
    <source>
        <dbReference type="Google" id="ProtNLM"/>
    </source>
</evidence>
<organism evidence="3 4">
    <name type="scientific">Paramecium tetraurelia</name>
    <dbReference type="NCBI Taxonomy" id="5888"/>
    <lineage>
        <taxon>Eukaryota</taxon>
        <taxon>Sar</taxon>
        <taxon>Alveolata</taxon>
        <taxon>Ciliophora</taxon>
        <taxon>Intramacronucleata</taxon>
        <taxon>Oligohymenophorea</taxon>
        <taxon>Peniculida</taxon>
        <taxon>Parameciidae</taxon>
        <taxon>Paramecium</taxon>
    </lineage>
</organism>
<keyword evidence="2" id="KW-0472">Membrane</keyword>
<dbReference type="InParanoid" id="A0DT49"/>
<dbReference type="GO" id="GO:0045332">
    <property type="term" value="P:phospholipid translocation"/>
    <property type="evidence" value="ECO:0000318"/>
    <property type="project" value="GO_Central"/>
</dbReference>
<dbReference type="SUPFAM" id="SSF81653">
    <property type="entry name" value="Calcium ATPase, transduction domain A"/>
    <property type="match status" value="1"/>
</dbReference>
<feature type="region of interest" description="Disordered" evidence="1">
    <location>
        <begin position="545"/>
        <end position="565"/>
    </location>
</feature>
<accession>A0DT49</accession>
<evidence type="ECO:0000313" key="3">
    <source>
        <dbReference type="EMBL" id="CAK86216.1"/>
    </source>
</evidence>
<sequence length="810" mass="95706">MLYRIIEKVYKQIPLKYQQRLKDIEFENLQSMRIEFTNGLVQKTYNYEILSNKIQLIQASTVIKELVRILLKMETLPIFPLIYFLSLQELFWSEFFIILYTMMCLIMDMAFSYLILFSNLKQRWKFEENINKQQCRVLADIDQLLQTQNKTPSKKIEWQQLKLGQIVCLQKGEKSPADVLILESSQEQVLVDFKYKYPCPCTFVNQASKTKGIMTKFLINLSGWIQFQSSKQGTIKLKNDPKTTQFTDVNIINRGQILNQTDWIFGIAIQVGHGCFQQRDRYYNWNHYNQNSFYIFLIDVIIFFVLLIPKLISQQQYEFPTYQNSIIMCLLLLPQNYFIINQIWLLIHQFNLNKLEIRQSSDTNSNLTQQQQQQLQEQPDPILQEYDKKVLIQVQKVGSTNNSVLNLGLKKKNPTQCNIYQYNQLSNQNILELMKTDVLVFENPQKILKDNVRVCLIIHDKCRYYFNYEKLQSIIEKTTPTQKINYEKLLLDTNRFQAYDEQKTQDIDLLLAEKQQPTLRIVEEKKTFQKIGFLKEQTKVSQFQKDMRDSKDLKKQPGDPQKLNTYSSFRKQTARNLFQSNTQVQQIKESNQQSTLIQQQQSNIIISYKNSPKLQRQRSSNHLSQSQLNPNVRSQGGSLKNITPTQQDLSNDQIIGDVFNEQDFINKLLNKSDVISNEILIVLLLCNNIESVYDKKEKKIQNIYYNSFDESILEFVKIFDYKFISSATIDNFQVEYKQDQNSPKGCLYFKELLRFLILQPFCCQPQNRQNTLSIPGQESETFVLQGRSFFIPQNRNMVTRIIWPKIPLNQ</sequence>
<dbReference type="Proteomes" id="UP000000600">
    <property type="component" value="Unassembled WGS sequence"/>
</dbReference>
<name>A0DT49_PARTE</name>
<protein>
    <recommendedName>
        <fullName evidence="5">Transmembrane protein</fullName>
    </recommendedName>
</protein>
<proteinExistence type="predicted"/>
<evidence type="ECO:0000313" key="4">
    <source>
        <dbReference type="Proteomes" id="UP000000600"/>
    </source>
</evidence>
<reference evidence="3 4" key="1">
    <citation type="journal article" date="2006" name="Nature">
        <title>Global trends of whole-genome duplications revealed by the ciliate Paramecium tetraurelia.</title>
        <authorList>
            <consortium name="Genoscope"/>
            <person name="Aury J.-M."/>
            <person name="Jaillon O."/>
            <person name="Duret L."/>
            <person name="Noel B."/>
            <person name="Jubin C."/>
            <person name="Porcel B.M."/>
            <person name="Segurens B."/>
            <person name="Daubin V."/>
            <person name="Anthouard V."/>
            <person name="Aiach N."/>
            <person name="Arnaiz O."/>
            <person name="Billaut A."/>
            <person name="Beisson J."/>
            <person name="Blanc I."/>
            <person name="Bouhouche K."/>
            <person name="Camara F."/>
            <person name="Duharcourt S."/>
            <person name="Guigo R."/>
            <person name="Gogendeau D."/>
            <person name="Katinka M."/>
            <person name="Keller A.-M."/>
            <person name="Kissmehl R."/>
            <person name="Klotz C."/>
            <person name="Koll F."/>
            <person name="Le Moue A."/>
            <person name="Lepere C."/>
            <person name="Malinsky S."/>
            <person name="Nowacki M."/>
            <person name="Nowak J.K."/>
            <person name="Plattner H."/>
            <person name="Poulain J."/>
            <person name="Ruiz F."/>
            <person name="Serrano V."/>
            <person name="Zagulski M."/>
            <person name="Dessen P."/>
            <person name="Betermier M."/>
            <person name="Weissenbach J."/>
            <person name="Scarpelli C."/>
            <person name="Schachter V."/>
            <person name="Sperling L."/>
            <person name="Meyer E."/>
            <person name="Cohen J."/>
            <person name="Wincker P."/>
        </authorList>
    </citation>
    <scope>NUCLEOTIDE SEQUENCE [LARGE SCALE GENOMIC DNA]</scope>
    <source>
        <strain evidence="3 4">Stock d4-2</strain>
    </source>
</reference>
<dbReference type="AlphaFoldDB" id="A0DT49"/>
<dbReference type="InterPro" id="IPR008250">
    <property type="entry name" value="ATPase_P-typ_transduc_dom_A_sf"/>
</dbReference>
<dbReference type="RefSeq" id="XP_001453613.1">
    <property type="nucleotide sequence ID" value="XM_001453576.1"/>
</dbReference>
<feature type="region of interest" description="Disordered" evidence="1">
    <location>
        <begin position="615"/>
        <end position="640"/>
    </location>
</feature>